<evidence type="ECO:0000313" key="2">
    <source>
        <dbReference type="EMBL" id="ROV94067.1"/>
    </source>
</evidence>
<evidence type="ECO:0000256" key="1">
    <source>
        <dbReference type="SAM" id="MobiDB-lite"/>
    </source>
</evidence>
<accession>A0A423VSL9</accession>
<protein>
    <submittedName>
        <fullName evidence="2">Uncharacterized protein</fullName>
    </submittedName>
</protein>
<dbReference type="Proteomes" id="UP000283895">
    <property type="component" value="Unassembled WGS sequence"/>
</dbReference>
<evidence type="ECO:0000313" key="3">
    <source>
        <dbReference type="Proteomes" id="UP000283895"/>
    </source>
</evidence>
<organism evidence="2 3">
    <name type="scientific">Cytospora schulzeri</name>
    <dbReference type="NCBI Taxonomy" id="448051"/>
    <lineage>
        <taxon>Eukaryota</taxon>
        <taxon>Fungi</taxon>
        <taxon>Dikarya</taxon>
        <taxon>Ascomycota</taxon>
        <taxon>Pezizomycotina</taxon>
        <taxon>Sordariomycetes</taxon>
        <taxon>Sordariomycetidae</taxon>
        <taxon>Diaporthales</taxon>
        <taxon>Cytosporaceae</taxon>
        <taxon>Cytospora</taxon>
    </lineage>
</organism>
<reference evidence="2 3" key="1">
    <citation type="submission" date="2015-09" db="EMBL/GenBank/DDBJ databases">
        <title>Host preference determinants of Valsa canker pathogens revealed by comparative genomics.</title>
        <authorList>
            <person name="Yin Z."/>
            <person name="Huang L."/>
        </authorList>
    </citation>
    <scope>NUCLEOTIDE SEQUENCE [LARGE SCALE GENOMIC DNA]</scope>
    <source>
        <strain evidence="2 3">03-1</strain>
    </source>
</reference>
<gene>
    <name evidence="2" type="ORF">VMCG_08291</name>
</gene>
<sequence length="116" mass="12369">MPHPPSLKGKPKYSECEGELKKDNTTTLCNTATLVDITSTSVVSGFNLASSRLFLPLMYRLPVSTSAKMYDRPYHDGMKTVVPLAAVAIASFSFSAHYSSSSSSSSTASLSAQQPS</sequence>
<dbReference type="OrthoDB" id="5954308at2759"/>
<dbReference type="AlphaFoldDB" id="A0A423VSL9"/>
<feature type="region of interest" description="Disordered" evidence="1">
    <location>
        <begin position="97"/>
        <end position="116"/>
    </location>
</feature>
<dbReference type="EMBL" id="LKEA01000042">
    <property type="protein sequence ID" value="ROV94067.1"/>
    <property type="molecule type" value="Genomic_DNA"/>
</dbReference>
<proteinExistence type="predicted"/>
<keyword evidence="3" id="KW-1185">Reference proteome</keyword>
<name>A0A423VSL9_9PEZI</name>
<comment type="caution">
    <text evidence="2">The sequence shown here is derived from an EMBL/GenBank/DDBJ whole genome shotgun (WGS) entry which is preliminary data.</text>
</comment>